<keyword evidence="4" id="KW-1185">Reference proteome</keyword>
<accession>A0A1H4A4R9</accession>
<name>A0A1H4A4R9_9BACT</name>
<keyword evidence="1" id="KW-0732">Signal</keyword>
<dbReference type="OrthoDB" id="767251at2"/>
<protein>
    <submittedName>
        <fullName evidence="3">Thiol:disulfide interchange protein DsbD</fullName>
    </submittedName>
</protein>
<dbReference type="Proteomes" id="UP000199041">
    <property type="component" value="Unassembled WGS sequence"/>
</dbReference>
<gene>
    <name evidence="3" type="ORF">SAMN05192529_11367</name>
</gene>
<proteinExistence type="predicted"/>
<reference evidence="3 4" key="1">
    <citation type="submission" date="2016-10" db="EMBL/GenBank/DDBJ databases">
        <authorList>
            <person name="de Groot N.N."/>
        </authorList>
    </citation>
    <scope>NUCLEOTIDE SEQUENCE [LARGE SCALE GENOMIC DNA]</scope>
    <source>
        <strain evidence="3 4">Vu-144</strain>
    </source>
</reference>
<evidence type="ECO:0000313" key="3">
    <source>
        <dbReference type="EMBL" id="SEA31093.1"/>
    </source>
</evidence>
<sequence>MKKLLCMAVMVLGLTLALNAQPQSPVKWTAAAEKSANGNYTLTLTATVPAPWHIYSQSTPDGGPVPTSISFNKNPLITVDGKAAEKGVLKTTHDKNFGVDVKYYAGKVQFVQKLKVKAGVKTNVTGTVNFMVCNDQECLPPSGWDFSVKLN</sequence>
<feature type="signal peptide" evidence="1">
    <location>
        <begin position="1"/>
        <end position="20"/>
    </location>
</feature>
<evidence type="ECO:0000256" key="1">
    <source>
        <dbReference type="SAM" id="SignalP"/>
    </source>
</evidence>
<organism evidence="3 4">
    <name type="scientific">Arachidicoccus rhizosphaerae</name>
    <dbReference type="NCBI Taxonomy" id="551991"/>
    <lineage>
        <taxon>Bacteria</taxon>
        <taxon>Pseudomonadati</taxon>
        <taxon>Bacteroidota</taxon>
        <taxon>Chitinophagia</taxon>
        <taxon>Chitinophagales</taxon>
        <taxon>Chitinophagaceae</taxon>
        <taxon>Arachidicoccus</taxon>
    </lineage>
</organism>
<dbReference type="Pfam" id="PF11412">
    <property type="entry name" value="DsbD_N"/>
    <property type="match status" value="1"/>
</dbReference>
<dbReference type="Gene3D" id="2.60.40.1250">
    <property type="entry name" value="Thiol:disulfide interchange protein DsbD, N-terminal domain"/>
    <property type="match status" value="1"/>
</dbReference>
<dbReference type="STRING" id="551991.SAMN05192529_11367"/>
<feature type="domain" description="Thiol:disulfide interchange protein DsbD N-terminal" evidence="2">
    <location>
        <begin position="31"/>
        <end position="148"/>
    </location>
</feature>
<feature type="chain" id="PRO_5011644942" evidence="1">
    <location>
        <begin position="21"/>
        <end position="151"/>
    </location>
</feature>
<dbReference type="EMBL" id="FNQY01000013">
    <property type="protein sequence ID" value="SEA31093.1"/>
    <property type="molecule type" value="Genomic_DNA"/>
</dbReference>
<dbReference type="RefSeq" id="WP_091398652.1">
    <property type="nucleotide sequence ID" value="NZ_FNQY01000013.1"/>
</dbReference>
<dbReference type="AlphaFoldDB" id="A0A1H4A4R9"/>
<evidence type="ECO:0000259" key="2">
    <source>
        <dbReference type="Pfam" id="PF11412"/>
    </source>
</evidence>
<dbReference type="InterPro" id="IPR036929">
    <property type="entry name" value="DsbDN_sf"/>
</dbReference>
<dbReference type="InterPro" id="IPR028250">
    <property type="entry name" value="DsbDN"/>
</dbReference>
<evidence type="ECO:0000313" key="4">
    <source>
        <dbReference type="Proteomes" id="UP000199041"/>
    </source>
</evidence>